<dbReference type="EMBL" id="JACHJP010000002">
    <property type="protein sequence ID" value="MBB4915063.1"/>
    <property type="molecule type" value="Genomic_DNA"/>
</dbReference>
<reference evidence="2 3" key="1">
    <citation type="submission" date="2020-08" db="EMBL/GenBank/DDBJ databases">
        <title>Genomic Encyclopedia of Type Strains, Phase III (KMG-III): the genomes of soil and plant-associated and newly described type strains.</title>
        <authorList>
            <person name="Whitman W."/>
        </authorList>
    </citation>
    <scope>NUCLEOTIDE SEQUENCE [LARGE SCALE GENOMIC DNA]</scope>
    <source>
        <strain evidence="2 3">CECT 8840</strain>
    </source>
</reference>
<proteinExistence type="predicted"/>
<feature type="region of interest" description="Disordered" evidence="1">
    <location>
        <begin position="27"/>
        <end position="62"/>
    </location>
</feature>
<evidence type="ECO:0000256" key="1">
    <source>
        <dbReference type="SAM" id="MobiDB-lite"/>
    </source>
</evidence>
<protein>
    <submittedName>
        <fullName evidence="2">Uncharacterized protein</fullName>
    </submittedName>
</protein>
<name>A0A7W7QK95_9ACTN</name>
<evidence type="ECO:0000313" key="3">
    <source>
        <dbReference type="Proteomes" id="UP000552644"/>
    </source>
</evidence>
<dbReference type="RefSeq" id="WP_184713780.1">
    <property type="nucleotide sequence ID" value="NZ_JACHJP010000002.1"/>
</dbReference>
<dbReference type="AlphaFoldDB" id="A0A7W7QK95"/>
<gene>
    <name evidence="2" type="ORF">FHS44_002148</name>
</gene>
<sequence length="62" mass="7205">MTPSGFTEPPTDDEIAEYLESIRSARNTDDWRRAPGRSRPTWRGGTPLDALTEWQYQQERHA</sequence>
<organism evidence="2 3">
    <name type="scientific">Streptosporangium saharense</name>
    <dbReference type="NCBI Taxonomy" id="1706840"/>
    <lineage>
        <taxon>Bacteria</taxon>
        <taxon>Bacillati</taxon>
        <taxon>Actinomycetota</taxon>
        <taxon>Actinomycetes</taxon>
        <taxon>Streptosporangiales</taxon>
        <taxon>Streptosporangiaceae</taxon>
        <taxon>Streptosporangium</taxon>
    </lineage>
</organism>
<comment type="caution">
    <text evidence="2">The sequence shown here is derived from an EMBL/GenBank/DDBJ whole genome shotgun (WGS) entry which is preliminary data.</text>
</comment>
<keyword evidence="3" id="KW-1185">Reference proteome</keyword>
<accession>A0A7W7QK95</accession>
<dbReference type="Proteomes" id="UP000552644">
    <property type="component" value="Unassembled WGS sequence"/>
</dbReference>
<evidence type="ECO:0000313" key="2">
    <source>
        <dbReference type="EMBL" id="MBB4915063.1"/>
    </source>
</evidence>